<sequence>MLDDAHQLDGRLAKLEREVFLLTGSYMGIIKLTNIRLQTNVTDLPSMVRAANRSLPLFLSLIYKKPITSLTDTVLARAAPLHLDGPLDETIIYALCLLRLHRDLRVKENEEVEVAVAHMAHQRSR</sequence>
<proteinExistence type="predicted"/>
<dbReference type="OrthoDB" id="7786253at2759"/>
<evidence type="ECO:0000313" key="1">
    <source>
        <dbReference type="EMBL" id="RUP49815.1"/>
    </source>
</evidence>
<keyword evidence="2" id="KW-1185">Reference proteome</keyword>
<comment type="caution">
    <text evidence="1">The sequence shown here is derived from an EMBL/GenBank/DDBJ whole genome shotgun (WGS) entry which is preliminary data.</text>
</comment>
<accession>A0A433DGA8</accession>
<dbReference type="AlphaFoldDB" id="A0A433DGA8"/>
<protein>
    <submittedName>
        <fullName evidence="1">Uncharacterized protein</fullName>
    </submittedName>
</protein>
<gene>
    <name evidence="1" type="ORF">BC936DRAFT_141380</name>
</gene>
<evidence type="ECO:0000313" key="2">
    <source>
        <dbReference type="Proteomes" id="UP000268093"/>
    </source>
</evidence>
<name>A0A433DGA8_9FUNG</name>
<organism evidence="1 2">
    <name type="scientific">Jimgerdemannia flammicorona</name>
    <dbReference type="NCBI Taxonomy" id="994334"/>
    <lineage>
        <taxon>Eukaryota</taxon>
        <taxon>Fungi</taxon>
        <taxon>Fungi incertae sedis</taxon>
        <taxon>Mucoromycota</taxon>
        <taxon>Mucoromycotina</taxon>
        <taxon>Endogonomycetes</taxon>
        <taxon>Endogonales</taxon>
        <taxon>Endogonaceae</taxon>
        <taxon>Jimgerdemannia</taxon>
    </lineage>
</organism>
<dbReference type="EMBL" id="RBNI01001948">
    <property type="protein sequence ID" value="RUP49815.1"/>
    <property type="molecule type" value="Genomic_DNA"/>
</dbReference>
<reference evidence="1 2" key="1">
    <citation type="journal article" date="2018" name="New Phytol.">
        <title>Phylogenomics of Endogonaceae and evolution of mycorrhizas within Mucoromycota.</title>
        <authorList>
            <person name="Chang Y."/>
            <person name="Desiro A."/>
            <person name="Na H."/>
            <person name="Sandor L."/>
            <person name="Lipzen A."/>
            <person name="Clum A."/>
            <person name="Barry K."/>
            <person name="Grigoriev I.V."/>
            <person name="Martin F.M."/>
            <person name="Stajich J.E."/>
            <person name="Smith M.E."/>
            <person name="Bonito G."/>
            <person name="Spatafora J.W."/>
        </authorList>
    </citation>
    <scope>NUCLEOTIDE SEQUENCE [LARGE SCALE GENOMIC DNA]</scope>
    <source>
        <strain evidence="1 2">GMNB39</strain>
    </source>
</reference>
<dbReference type="Proteomes" id="UP000268093">
    <property type="component" value="Unassembled WGS sequence"/>
</dbReference>